<keyword evidence="5 7" id="KW-1015">Disulfide bond</keyword>
<evidence type="ECO:0000256" key="3">
    <source>
        <dbReference type="ARBA" id="ARBA00022512"/>
    </source>
</evidence>
<keyword evidence="9" id="KW-1185">Reference proteome</keyword>
<evidence type="ECO:0000256" key="4">
    <source>
        <dbReference type="ARBA" id="ARBA00022525"/>
    </source>
</evidence>
<sequence>MFSRIHVFFFALSSTMLVVAMPAGNAATRATGGVQCCDTFTTASDPAAAAVLASMGITVQDPDTAVGLTCSPITVIGGRNGPCSASTLCCEDNSDGGLISIGCVPVSD</sequence>
<dbReference type="EMBL" id="JBAHYK010000843">
    <property type="protein sequence ID" value="KAL0570990.1"/>
    <property type="molecule type" value="Genomic_DNA"/>
</dbReference>
<evidence type="ECO:0000256" key="7">
    <source>
        <dbReference type="RuleBase" id="RU365009"/>
    </source>
</evidence>
<dbReference type="Pfam" id="PF01185">
    <property type="entry name" value="Hydrophobin"/>
    <property type="match status" value="1"/>
</dbReference>
<comment type="caution">
    <text evidence="8">The sequence shown here is derived from an EMBL/GenBank/DDBJ whole genome shotgun (WGS) entry which is preliminary data.</text>
</comment>
<accession>A0ABR3F7C0</accession>
<organism evidence="8 9">
    <name type="scientific">Marasmius crinis-equi</name>
    <dbReference type="NCBI Taxonomy" id="585013"/>
    <lineage>
        <taxon>Eukaryota</taxon>
        <taxon>Fungi</taxon>
        <taxon>Dikarya</taxon>
        <taxon>Basidiomycota</taxon>
        <taxon>Agaricomycotina</taxon>
        <taxon>Agaricomycetes</taxon>
        <taxon>Agaricomycetidae</taxon>
        <taxon>Agaricales</taxon>
        <taxon>Marasmiineae</taxon>
        <taxon>Marasmiaceae</taxon>
        <taxon>Marasmius</taxon>
    </lineage>
</organism>
<feature type="signal peptide" evidence="7">
    <location>
        <begin position="1"/>
        <end position="20"/>
    </location>
</feature>
<evidence type="ECO:0000256" key="1">
    <source>
        <dbReference type="ARBA" id="ARBA00004191"/>
    </source>
</evidence>
<dbReference type="SMART" id="SM00075">
    <property type="entry name" value="HYDRO"/>
    <property type="match status" value="1"/>
</dbReference>
<reference evidence="8 9" key="1">
    <citation type="submission" date="2024-02" db="EMBL/GenBank/DDBJ databases">
        <title>A draft genome for the cacao thread blight pathogen Marasmius crinis-equi.</title>
        <authorList>
            <person name="Cohen S.P."/>
            <person name="Baruah I.K."/>
            <person name="Amoako-Attah I."/>
            <person name="Bukari Y."/>
            <person name="Meinhardt L.W."/>
            <person name="Bailey B.A."/>
        </authorList>
    </citation>
    <scope>NUCLEOTIDE SEQUENCE [LARGE SCALE GENOMIC DNA]</scope>
    <source>
        <strain evidence="8 9">GH-76</strain>
    </source>
</reference>
<dbReference type="Proteomes" id="UP001465976">
    <property type="component" value="Unassembled WGS sequence"/>
</dbReference>
<comment type="subcellular location">
    <subcellularLocation>
        <location evidence="1 7">Secreted</location>
        <location evidence="1 7">Cell wall</location>
    </subcellularLocation>
</comment>
<dbReference type="InterPro" id="IPR001338">
    <property type="entry name" value="Class_I_Hydrophobin"/>
</dbReference>
<evidence type="ECO:0000256" key="6">
    <source>
        <dbReference type="ARBA" id="ARBA00093546"/>
    </source>
</evidence>
<name>A0ABR3F7C0_9AGAR</name>
<dbReference type="CDD" id="cd23507">
    <property type="entry name" value="hydrophobin_I"/>
    <property type="match status" value="1"/>
</dbReference>
<evidence type="ECO:0000256" key="5">
    <source>
        <dbReference type="ARBA" id="ARBA00023157"/>
    </source>
</evidence>
<protein>
    <recommendedName>
        <fullName evidence="7">Hydrophobin</fullName>
    </recommendedName>
</protein>
<feature type="chain" id="PRO_5044958250" description="Hydrophobin" evidence="7">
    <location>
        <begin position="21"/>
        <end position="108"/>
    </location>
</feature>
<keyword evidence="4 7" id="KW-0964">Secreted</keyword>
<comment type="subunit">
    <text evidence="6">Self-assembles to form functional amyloid fibrils called rodlets. Self-assembly into fibrillar rodlets occurs spontaneously at hydrophobic:hydrophilic interfaces and the rodlets further associate laterally to form amphipathic monolayers.</text>
</comment>
<proteinExistence type="inferred from homology"/>
<comment type="similarity">
    <text evidence="2 7">Belongs to the fungal hydrophobin family.</text>
</comment>
<gene>
    <name evidence="8" type="ORF">V5O48_010975</name>
</gene>
<keyword evidence="7" id="KW-0732">Signal</keyword>
<keyword evidence="3 7" id="KW-0134">Cell wall</keyword>
<evidence type="ECO:0000256" key="2">
    <source>
        <dbReference type="ARBA" id="ARBA00010446"/>
    </source>
</evidence>
<evidence type="ECO:0000313" key="8">
    <source>
        <dbReference type="EMBL" id="KAL0570990.1"/>
    </source>
</evidence>
<evidence type="ECO:0000313" key="9">
    <source>
        <dbReference type="Proteomes" id="UP001465976"/>
    </source>
</evidence>